<feature type="transmembrane region" description="Helical" evidence="1">
    <location>
        <begin position="62"/>
        <end position="84"/>
    </location>
</feature>
<comment type="caution">
    <text evidence="2">The sequence shown here is derived from an EMBL/GenBank/DDBJ whole genome shotgun (WGS) entry which is preliminary data.</text>
</comment>
<name>A0A5D4SH84_9BACI</name>
<proteinExistence type="predicted"/>
<keyword evidence="1" id="KW-0812">Transmembrane</keyword>
<gene>
    <name evidence="2" type="ORF">FZC76_20520</name>
</gene>
<sequence length="148" mass="17813">MFNKLILWLLLIVPWLTIFFMKKEGIKRYMPVTIFTALLVTIVYEIGYTYKLWQIKEAIVPWGYITNVSFAYGAFFITTIWVFYFTFRKFWLYLATNIVIDAFGAWVILRFVETRKFTHFTISSLNLFLIFLTIALIAYVFEIWYEKA</sequence>
<organism evidence="2 3">
    <name type="scientific">Sutcliffiella horikoshii</name>
    <dbReference type="NCBI Taxonomy" id="79883"/>
    <lineage>
        <taxon>Bacteria</taxon>
        <taxon>Bacillati</taxon>
        <taxon>Bacillota</taxon>
        <taxon>Bacilli</taxon>
        <taxon>Bacillales</taxon>
        <taxon>Bacillaceae</taxon>
        <taxon>Sutcliffiella</taxon>
    </lineage>
</organism>
<dbReference type="OrthoDB" id="1683771at2"/>
<accession>A0A5D4SH84</accession>
<dbReference type="AlphaFoldDB" id="A0A5D4SH84"/>
<evidence type="ECO:0000313" key="3">
    <source>
        <dbReference type="Proteomes" id="UP000322524"/>
    </source>
</evidence>
<feature type="transmembrane region" description="Helical" evidence="1">
    <location>
        <begin position="31"/>
        <end position="50"/>
    </location>
</feature>
<keyword evidence="1" id="KW-1133">Transmembrane helix</keyword>
<evidence type="ECO:0000313" key="2">
    <source>
        <dbReference type="EMBL" id="TYS62619.1"/>
    </source>
</evidence>
<dbReference type="Proteomes" id="UP000322524">
    <property type="component" value="Unassembled WGS sequence"/>
</dbReference>
<protein>
    <submittedName>
        <fullName evidence="2">Uncharacterized protein</fullName>
    </submittedName>
</protein>
<dbReference type="EMBL" id="VTEV01000011">
    <property type="protein sequence ID" value="TYS62619.1"/>
    <property type="molecule type" value="Genomic_DNA"/>
</dbReference>
<keyword evidence="1" id="KW-0472">Membrane</keyword>
<dbReference type="RefSeq" id="WP_148990017.1">
    <property type="nucleotide sequence ID" value="NZ_VTEV01000011.1"/>
</dbReference>
<reference evidence="2 3" key="1">
    <citation type="submission" date="2019-08" db="EMBL/GenBank/DDBJ databases">
        <title>Bacillus genomes from the desert of Cuatro Cienegas, Coahuila.</title>
        <authorList>
            <person name="Olmedo-Alvarez G."/>
        </authorList>
    </citation>
    <scope>NUCLEOTIDE SEQUENCE [LARGE SCALE GENOMIC DNA]</scope>
    <source>
        <strain evidence="2 3">CH28_1T</strain>
    </source>
</reference>
<feature type="transmembrane region" description="Helical" evidence="1">
    <location>
        <begin position="124"/>
        <end position="145"/>
    </location>
</feature>
<feature type="transmembrane region" description="Helical" evidence="1">
    <location>
        <begin position="90"/>
        <end position="112"/>
    </location>
</feature>
<evidence type="ECO:0000256" key="1">
    <source>
        <dbReference type="SAM" id="Phobius"/>
    </source>
</evidence>